<comment type="caution">
    <text evidence="5">Lacks conserved residue(s) required for the propagation of feature annotation.</text>
</comment>
<dbReference type="InterPro" id="IPR023828">
    <property type="entry name" value="Peptidase_S8_Ser-AS"/>
</dbReference>
<dbReference type="PROSITE" id="PS00138">
    <property type="entry name" value="SUBTILASE_SER"/>
    <property type="match status" value="1"/>
</dbReference>
<dbReference type="Gene3D" id="3.50.30.30">
    <property type="match status" value="1"/>
</dbReference>
<evidence type="ECO:0000313" key="8">
    <source>
        <dbReference type="Proteomes" id="UP001497512"/>
    </source>
</evidence>
<evidence type="ECO:0000313" key="7">
    <source>
        <dbReference type="EMBL" id="CAK9215820.1"/>
    </source>
</evidence>
<accession>A0ABP0U948</accession>
<dbReference type="InterPro" id="IPR000209">
    <property type="entry name" value="Peptidase_S8/S53_dom"/>
</dbReference>
<comment type="similarity">
    <text evidence="1 5">Belongs to the peptidase S8 family.</text>
</comment>
<dbReference type="PROSITE" id="PS51892">
    <property type="entry name" value="SUBTILASE"/>
    <property type="match status" value="1"/>
</dbReference>
<protein>
    <recommendedName>
        <fullName evidence="6">Peptidase S8/S53 domain-containing protein</fullName>
    </recommendedName>
</protein>
<dbReference type="PANTHER" id="PTHR10795">
    <property type="entry name" value="PROPROTEIN CONVERTASE SUBTILISIN/KEXIN"/>
    <property type="match status" value="1"/>
</dbReference>
<keyword evidence="4" id="KW-0720">Serine protease</keyword>
<name>A0ABP0U948_9BRYO</name>
<dbReference type="Gene3D" id="3.40.50.200">
    <property type="entry name" value="Peptidase S8/S53 domain"/>
    <property type="match status" value="1"/>
</dbReference>
<proteinExistence type="inferred from homology"/>
<evidence type="ECO:0000259" key="6">
    <source>
        <dbReference type="Pfam" id="PF00082"/>
    </source>
</evidence>
<keyword evidence="3" id="KW-0378">Hydrolase</keyword>
<reference evidence="7" key="1">
    <citation type="submission" date="2024-02" db="EMBL/GenBank/DDBJ databases">
        <authorList>
            <consortium name="ELIXIR-Norway"/>
            <consortium name="Elixir Norway"/>
        </authorList>
    </citation>
    <scope>NUCLEOTIDE SEQUENCE</scope>
</reference>
<feature type="domain" description="Peptidase S8/S53" evidence="6">
    <location>
        <begin position="71"/>
        <end position="171"/>
    </location>
</feature>
<keyword evidence="2" id="KW-0645">Protease</keyword>
<evidence type="ECO:0000256" key="1">
    <source>
        <dbReference type="ARBA" id="ARBA00011073"/>
    </source>
</evidence>
<dbReference type="Pfam" id="PF00082">
    <property type="entry name" value="Peptidase_S8"/>
    <property type="match status" value="1"/>
</dbReference>
<evidence type="ECO:0000256" key="2">
    <source>
        <dbReference type="ARBA" id="ARBA00022670"/>
    </source>
</evidence>
<evidence type="ECO:0000256" key="3">
    <source>
        <dbReference type="ARBA" id="ARBA00022801"/>
    </source>
</evidence>
<evidence type="ECO:0000256" key="4">
    <source>
        <dbReference type="ARBA" id="ARBA00022825"/>
    </source>
</evidence>
<dbReference type="EMBL" id="OZ019894">
    <property type="protein sequence ID" value="CAK9215820.1"/>
    <property type="molecule type" value="Genomic_DNA"/>
</dbReference>
<organism evidence="7 8">
    <name type="scientific">Sphagnum troendelagicum</name>
    <dbReference type="NCBI Taxonomy" id="128251"/>
    <lineage>
        <taxon>Eukaryota</taxon>
        <taxon>Viridiplantae</taxon>
        <taxon>Streptophyta</taxon>
        <taxon>Embryophyta</taxon>
        <taxon>Bryophyta</taxon>
        <taxon>Sphagnophytina</taxon>
        <taxon>Sphagnopsida</taxon>
        <taxon>Sphagnales</taxon>
        <taxon>Sphagnaceae</taxon>
        <taxon>Sphagnum</taxon>
    </lineage>
</organism>
<dbReference type="InterPro" id="IPR045051">
    <property type="entry name" value="SBT"/>
</dbReference>
<gene>
    <name evidence="7" type="ORF">CSSPTR1EN2_LOCUS12969</name>
</gene>
<keyword evidence="8" id="KW-1185">Reference proteome</keyword>
<dbReference type="Proteomes" id="UP001497512">
    <property type="component" value="Chromosome 2"/>
</dbReference>
<evidence type="ECO:0000256" key="5">
    <source>
        <dbReference type="PROSITE-ProRule" id="PRU01240"/>
    </source>
</evidence>
<dbReference type="SUPFAM" id="SSF52743">
    <property type="entry name" value="Subtilisin-like"/>
    <property type="match status" value="1"/>
</dbReference>
<sequence>MQQVVSTLEALGAASLVMVVEFNVAGSKFDPIPFTMLGIVIIANKRDANGIAVRFGAQAKIQGGQIANYSGQEQQVALFSSRGPDIKDFNFNHADILKPNVLAPGYLIWGAWTPIGIDNPNYIGQKWAMISGTSMATPHVAGLVALLKEKYPFWSPVALASAMVTTADVQDSRGVPFRLRKSLEAPLLYCKMPHLLIWVVEHLT</sequence>
<dbReference type="InterPro" id="IPR036852">
    <property type="entry name" value="Peptidase_S8/S53_dom_sf"/>
</dbReference>